<protein>
    <submittedName>
        <fullName evidence="13">LRR receptor-like serine/threonine-protein kinase GSO2-like</fullName>
    </submittedName>
</protein>
<dbReference type="SMART" id="SM00219">
    <property type="entry name" value="TyrKc"/>
    <property type="match status" value="1"/>
</dbReference>
<keyword evidence="8 11" id="KW-0472">Membrane</keyword>
<dbReference type="FunFam" id="3.80.10.10:FF:000095">
    <property type="entry name" value="LRR receptor-like serine/threonine-protein kinase GSO1"/>
    <property type="match status" value="2"/>
</dbReference>
<dbReference type="InterPro" id="IPR008266">
    <property type="entry name" value="Tyr_kinase_AS"/>
</dbReference>
<dbReference type="Proteomes" id="UP000241769">
    <property type="component" value="Unassembled WGS sequence"/>
</dbReference>
<keyword evidence="1" id="KW-0433">Leucine-rich repeat</keyword>
<dbReference type="CDD" id="cd13999">
    <property type="entry name" value="STKc_MAP3K-like"/>
    <property type="match status" value="1"/>
</dbReference>
<evidence type="ECO:0000313" key="13">
    <source>
        <dbReference type="EMBL" id="PRP81868.1"/>
    </source>
</evidence>
<keyword evidence="7 9" id="KW-0067">ATP-binding</keyword>
<feature type="region of interest" description="Disordered" evidence="10">
    <location>
        <begin position="1577"/>
        <end position="1607"/>
    </location>
</feature>
<dbReference type="PROSITE" id="PS51450">
    <property type="entry name" value="LRR"/>
    <property type="match status" value="1"/>
</dbReference>
<evidence type="ECO:0000256" key="7">
    <source>
        <dbReference type="ARBA" id="ARBA00022840"/>
    </source>
</evidence>
<evidence type="ECO:0000256" key="3">
    <source>
        <dbReference type="ARBA" id="ARBA00022729"/>
    </source>
</evidence>
<evidence type="ECO:0000256" key="1">
    <source>
        <dbReference type="ARBA" id="ARBA00022614"/>
    </source>
</evidence>
<dbReference type="Pfam" id="PF13855">
    <property type="entry name" value="LRR_8"/>
    <property type="match status" value="2"/>
</dbReference>
<keyword evidence="11" id="KW-1133">Transmembrane helix</keyword>
<dbReference type="InterPro" id="IPR017441">
    <property type="entry name" value="Protein_kinase_ATP_BS"/>
</dbReference>
<dbReference type="InterPro" id="IPR053211">
    <property type="entry name" value="DNA_repair-toleration"/>
</dbReference>
<gene>
    <name evidence="13" type="ORF">PROFUN_08732</name>
</gene>
<keyword evidence="4" id="KW-0677">Repeat</keyword>
<evidence type="ECO:0000256" key="4">
    <source>
        <dbReference type="ARBA" id="ARBA00022737"/>
    </source>
</evidence>
<feature type="compositionally biased region" description="Low complexity" evidence="10">
    <location>
        <begin position="1580"/>
        <end position="1596"/>
    </location>
</feature>
<name>A0A2P6ND37_9EUKA</name>
<keyword evidence="6 13" id="KW-0418">Kinase</keyword>
<feature type="transmembrane region" description="Helical" evidence="11">
    <location>
        <begin position="1244"/>
        <end position="1269"/>
    </location>
</feature>
<keyword evidence="14" id="KW-1185">Reference proteome</keyword>
<dbReference type="InterPro" id="IPR001245">
    <property type="entry name" value="Ser-Thr/Tyr_kinase_cat_dom"/>
</dbReference>
<dbReference type="SUPFAM" id="SSF56112">
    <property type="entry name" value="Protein kinase-like (PK-like)"/>
    <property type="match status" value="1"/>
</dbReference>
<dbReference type="SMART" id="SM00369">
    <property type="entry name" value="LRR_TYP"/>
    <property type="match status" value="11"/>
</dbReference>
<dbReference type="InterPro" id="IPR020635">
    <property type="entry name" value="Tyr_kinase_cat_dom"/>
</dbReference>
<dbReference type="Pfam" id="PF23598">
    <property type="entry name" value="LRR_14"/>
    <property type="match status" value="1"/>
</dbReference>
<evidence type="ECO:0000256" key="6">
    <source>
        <dbReference type="ARBA" id="ARBA00022777"/>
    </source>
</evidence>
<evidence type="ECO:0000256" key="2">
    <source>
        <dbReference type="ARBA" id="ARBA00022679"/>
    </source>
</evidence>
<dbReference type="InParanoid" id="A0A2P6ND37"/>
<organism evidence="13 14">
    <name type="scientific">Planoprotostelium fungivorum</name>
    <dbReference type="NCBI Taxonomy" id="1890364"/>
    <lineage>
        <taxon>Eukaryota</taxon>
        <taxon>Amoebozoa</taxon>
        <taxon>Evosea</taxon>
        <taxon>Variosea</taxon>
        <taxon>Cavosteliida</taxon>
        <taxon>Cavosteliaceae</taxon>
        <taxon>Planoprotostelium</taxon>
    </lineage>
</organism>
<dbReference type="FunFam" id="3.80.10.10:FF:000041">
    <property type="entry name" value="LRR receptor-like serine/threonine-protein kinase ERECTA"/>
    <property type="match status" value="1"/>
</dbReference>
<evidence type="ECO:0000256" key="9">
    <source>
        <dbReference type="PROSITE-ProRule" id="PRU10141"/>
    </source>
</evidence>
<dbReference type="Pfam" id="PF07714">
    <property type="entry name" value="PK_Tyr_Ser-Thr"/>
    <property type="match status" value="1"/>
</dbReference>
<keyword evidence="2" id="KW-0808">Transferase</keyword>
<keyword evidence="3" id="KW-0732">Signal</keyword>
<dbReference type="PROSITE" id="PS00107">
    <property type="entry name" value="PROTEIN_KINASE_ATP"/>
    <property type="match status" value="1"/>
</dbReference>
<keyword evidence="11" id="KW-0812">Transmembrane</keyword>
<dbReference type="FunFam" id="3.30.200.20:FF:000180">
    <property type="entry name" value="serine/threonine-protein kinase STY46-like"/>
    <property type="match status" value="1"/>
</dbReference>
<dbReference type="InterPro" id="IPR001611">
    <property type="entry name" value="Leu-rich_rpt"/>
</dbReference>
<keyword evidence="13" id="KW-0675">Receptor</keyword>
<dbReference type="Gene3D" id="3.80.10.10">
    <property type="entry name" value="Ribonuclease Inhibitor"/>
    <property type="match status" value="6"/>
</dbReference>
<dbReference type="PANTHER" id="PTHR48060">
    <property type="entry name" value="DNA DAMAGE-REPAIR/TOLERATION PROTEIN DRT100"/>
    <property type="match status" value="1"/>
</dbReference>
<accession>A0A2P6ND37</accession>
<dbReference type="PROSITE" id="PS00109">
    <property type="entry name" value="PROTEIN_KINASE_TYR"/>
    <property type="match status" value="1"/>
</dbReference>
<dbReference type="InterPro" id="IPR003591">
    <property type="entry name" value="Leu-rich_rpt_typical-subtyp"/>
</dbReference>
<evidence type="ECO:0000256" key="5">
    <source>
        <dbReference type="ARBA" id="ARBA00022741"/>
    </source>
</evidence>
<dbReference type="GO" id="GO:0004713">
    <property type="term" value="F:protein tyrosine kinase activity"/>
    <property type="evidence" value="ECO:0007669"/>
    <property type="project" value="InterPro"/>
</dbReference>
<dbReference type="Gene3D" id="1.10.510.10">
    <property type="entry name" value="Transferase(Phosphotransferase) domain 1"/>
    <property type="match status" value="1"/>
</dbReference>
<feature type="domain" description="Protein kinase" evidence="12">
    <location>
        <begin position="1305"/>
        <end position="1549"/>
    </location>
</feature>
<dbReference type="EMBL" id="MDYQ01000115">
    <property type="protein sequence ID" value="PRP81868.1"/>
    <property type="molecule type" value="Genomic_DNA"/>
</dbReference>
<dbReference type="GO" id="GO:0004674">
    <property type="term" value="F:protein serine/threonine kinase activity"/>
    <property type="evidence" value="ECO:0007669"/>
    <property type="project" value="UniProtKB-EC"/>
</dbReference>
<keyword evidence="5 9" id="KW-0547">Nucleotide-binding</keyword>
<proteinExistence type="predicted"/>
<evidence type="ECO:0000256" key="11">
    <source>
        <dbReference type="SAM" id="Phobius"/>
    </source>
</evidence>
<evidence type="ECO:0000259" key="12">
    <source>
        <dbReference type="PROSITE" id="PS50011"/>
    </source>
</evidence>
<dbReference type="Pfam" id="PF00560">
    <property type="entry name" value="LRR_1"/>
    <property type="match status" value="3"/>
</dbReference>
<dbReference type="OrthoDB" id="8731593at2759"/>
<reference evidence="13 14" key="1">
    <citation type="journal article" date="2018" name="Genome Biol. Evol.">
        <title>Multiple Roots of Fruiting Body Formation in Amoebozoa.</title>
        <authorList>
            <person name="Hillmann F."/>
            <person name="Forbes G."/>
            <person name="Novohradska S."/>
            <person name="Ferling I."/>
            <person name="Riege K."/>
            <person name="Groth M."/>
            <person name="Westermann M."/>
            <person name="Marz M."/>
            <person name="Spaller T."/>
            <person name="Winckler T."/>
            <person name="Schaap P."/>
            <person name="Glockner G."/>
        </authorList>
    </citation>
    <scope>NUCLEOTIDE SEQUENCE [LARGE SCALE GENOMIC DNA]</scope>
    <source>
        <strain evidence="13 14">Jena</strain>
    </source>
</reference>
<dbReference type="InterPro" id="IPR011009">
    <property type="entry name" value="Kinase-like_dom_sf"/>
</dbReference>
<dbReference type="InterPro" id="IPR055414">
    <property type="entry name" value="LRR_R13L4/SHOC2-like"/>
</dbReference>
<evidence type="ECO:0000256" key="10">
    <source>
        <dbReference type="SAM" id="MobiDB-lite"/>
    </source>
</evidence>
<dbReference type="PROSITE" id="PS50011">
    <property type="entry name" value="PROTEIN_KINASE_DOM"/>
    <property type="match status" value="1"/>
</dbReference>
<dbReference type="PANTHER" id="PTHR48060:SF21">
    <property type="entry name" value="L DOMAIN-LIKE PROTEIN"/>
    <property type="match status" value="1"/>
</dbReference>
<dbReference type="InterPro" id="IPR032675">
    <property type="entry name" value="LRR_dom_sf"/>
</dbReference>
<dbReference type="InterPro" id="IPR000719">
    <property type="entry name" value="Prot_kinase_dom"/>
</dbReference>
<dbReference type="SUPFAM" id="SSF52047">
    <property type="entry name" value="RNI-like"/>
    <property type="match status" value="2"/>
</dbReference>
<evidence type="ECO:0000313" key="14">
    <source>
        <dbReference type="Proteomes" id="UP000241769"/>
    </source>
</evidence>
<sequence>MYPIQPTLYYNGIPLLSPPNITSSQAEQRMSSNTKLRFRFTMEDVMILEHSYRSSPISTRARCKMLSCFTGIPWRSIEGRGAQGEKQLLVEQWSRAEVGIVFGEDEGRTLDQLIQINMSRVRQLNDIHDMQNRLLLVFLIVGLASSRDLRILKQFFNETGGPHWFNNTGWNETDVCAFYGVQCRNGSVSSLTLDNNNLLGEITALTRLPALTHLSLTDNVLKGSIPVRINTCTSLEVILLRNNSMSGSIPAAIFDRLTSLRHLDLSSNGFSRLPSSLFNSTSIEMLNVEQNEIDGTEIDFENMTNLREIRLSQNKYRGAIPSSLCDLPHLKVVALDGNRFSGVIPTCLFHSSTLQVFNVSNNKLHGGLPPVTAPDFIPMKHLNVAQNRLSGEIPRSWARMVNLTTLVISENRLVGNLTGIFQEMNDLQVIDISFNGFTGPLPDVFQKTTHLFASFNTLDGFLPPSLFSNKEMKHLDLQKNRLMGTLPDEIGQMTSLEVLNLAQCNFGGPIPSSIGNLKHLRYLTLSRNSFTGAIPASLGNLSSLYHLSLFGNQLFGEIPPEFGDLQNMSGCRCTSPSFPDTSPELSLGLNNLSGMIPKSFSRLQRLSSLQMDNNPYLGGDLQFLEHMPNISTVRATRCNFNGNLPSCISDMEGLTYFDVANNNLTGRIPEFHPEAPIQIIRLHHNHFSGVLPMSLGSSVFEFDASYNLLEGWPSIRYRNTTRTNMWKSYTQLITLVLSHNRITNSMQGEEDIYGNQSLTSLQEFDISYNQLSGEIDPQIFYNLPSIQELRISHNRLSGSIDMEREGMPDLRVLDLSHNRLSGFIPSGINFCRRLQEVNLSHNQFSDTFSTLWKLSSNLQVLDLSHNDMYGQLPPSTGAIPNIKKLFLDYNAFTGYIPKELGQLIYLEELGLSHNSLVARDLHFLSSATKLVHVDLSYNQIATTLPRDLASSIEVLQVTNNRLRGELPDAIFLLRNLRVLRLAENSLNGSVQHFHGDPKILDLSSNGFSGSISFVSQLASTTTLFLQKNRFTGEVPLLATKSLIEFDISHNSLENQLPDFDHLNTLSRFNATFNSFNGSVPKFGSSLSRLDLSHNQLTSAWKMKLPDGITCLMNDNSFHCPVSWQHRNDCRLTCEVKGDNEPKNIDFHMEGDVQHFNSENFLRTLSRLGNVTEKRLSIPMIKSGSVIATVHIDPPSPNDINQGSVSDTILLLHSIDHSVWSEAGYNLLDPIQPSNTTININSPQIGGIVGGILGGFIVLGFITGVVFFLYSRKMKREAATRQLNMIDTSQLNTLTVKKSLIDYDEFQDVKKIGVGAFGIVYVARWRETHVAVKQIRAEYVTQKQLEDFLHEVAILQRLKAHPNIVMFIGMTFPPQPLSLVTEFCAGGALFDHLRKNKCTMEDKIKFIGEISLGMLHLHKEKIIHRDLAVRNILLSKHLEAKVADFGLSREQENTDSASQTQTTFGPLKWMAPEAISSRQYSIKSDVKEPWGDIDQVVVAMNVMSKGARLDIPQDCPSVLARLMELCWMTNRDQRPDFKEICSILLQRPRSEHMGSDDDSSFSMKHLRRADKSHESIVPLLSPSHSNQSSHSQSPTSSRQAHRAPTQVVDNYAMFNIEDE</sequence>
<dbReference type="GO" id="GO:0005524">
    <property type="term" value="F:ATP binding"/>
    <property type="evidence" value="ECO:0007669"/>
    <property type="project" value="UniProtKB-UniRule"/>
</dbReference>
<evidence type="ECO:0000256" key="8">
    <source>
        <dbReference type="ARBA" id="ARBA00023136"/>
    </source>
</evidence>
<feature type="binding site" evidence="9">
    <location>
        <position position="1332"/>
    </location>
    <ligand>
        <name>ATP</name>
        <dbReference type="ChEBI" id="CHEBI:30616"/>
    </ligand>
</feature>
<comment type="caution">
    <text evidence="13">The sequence shown here is derived from an EMBL/GenBank/DDBJ whole genome shotgun (WGS) entry which is preliminary data.</text>
</comment>
<dbReference type="SUPFAM" id="SSF52058">
    <property type="entry name" value="L domain-like"/>
    <property type="match status" value="2"/>
</dbReference>